<dbReference type="SMART" id="SM00387">
    <property type="entry name" value="HATPase_c"/>
    <property type="match status" value="1"/>
</dbReference>
<evidence type="ECO:0000313" key="13">
    <source>
        <dbReference type="Proteomes" id="UP000323142"/>
    </source>
</evidence>
<dbReference type="Pfam" id="PF02518">
    <property type="entry name" value="HATPase_c"/>
    <property type="match status" value="1"/>
</dbReference>
<reference evidence="12 13" key="2">
    <citation type="submission" date="2019-09" db="EMBL/GenBank/DDBJ databases">
        <authorList>
            <person name="Jin C."/>
        </authorList>
    </citation>
    <scope>NUCLEOTIDE SEQUENCE [LARGE SCALE GENOMIC DNA]</scope>
    <source>
        <strain evidence="12 13">BN140002</strain>
    </source>
</reference>
<evidence type="ECO:0000256" key="7">
    <source>
        <dbReference type="ARBA" id="ARBA00022777"/>
    </source>
</evidence>
<dbReference type="InterPro" id="IPR013656">
    <property type="entry name" value="PAS_4"/>
</dbReference>
<dbReference type="InterPro" id="IPR011495">
    <property type="entry name" value="Sig_transdc_His_kin_sub2_dim/P"/>
</dbReference>
<dbReference type="Pfam" id="PF07568">
    <property type="entry name" value="HisKA_2"/>
    <property type="match status" value="1"/>
</dbReference>
<dbReference type="SUPFAM" id="SSF55785">
    <property type="entry name" value="PYP-like sensor domain (PAS domain)"/>
    <property type="match status" value="1"/>
</dbReference>
<dbReference type="SMART" id="SM00091">
    <property type="entry name" value="PAS"/>
    <property type="match status" value="1"/>
</dbReference>
<dbReference type="Gene3D" id="3.30.450.20">
    <property type="entry name" value="PAS domain"/>
    <property type="match status" value="2"/>
</dbReference>
<dbReference type="PROSITE" id="PS50109">
    <property type="entry name" value="HIS_KIN"/>
    <property type="match status" value="1"/>
</dbReference>
<dbReference type="SMART" id="SM00911">
    <property type="entry name" value="HWE_HK"/>
    <property type="match status" value="1"/>
</dbReference>
<dbReference type="EC" id="2.7.13.3" evidence="2"/>
<feature type="region of interest" description="Disordered" evidence="9">
    <location>
        <begin position="1"/>
        <end position="24"/>
    </location>
</feature>
<feature type="domain" description="PAS" evidence="11">
    <location>
        <begin position="142"/>
        <end position="185"/>
    </location>
</feature>
<evidence type="ECO:0000256" key="9">
    <source>
        <dbReference type="SAM" id="MobiDB-lite"/>
    </source>
</evidence>
<dbReference type="OrthoDB" id="7297573at2"/>
<sequence>MSARAASTTARTLASSSAMAPASRPRLRYVATRIPPRFARPDGPTHAAGARICIGMHRARNGPSSTVRPVPARARAEPSGGRGTIGHPKRRAYNHYQVEKGYRSGRRPAKPAPVSPARCPDVPDAVAHDVRGVMDGLSPLDIVETIRNPVLILDPDLRVVFANRAFRRVFQVHKDDTIGRLIYDLGDGQWNIARLRELLHDVIPTNSVVEDFEVETEFPVIGHRVMCLNARKVFRPGNHTMRLLLAFEDITDRVQRERDREQATQEIYHRVKNSLQVIMSFVAHEVRRAGTGDTEVLQAIQGRIAAVAQLYDLIARSERGEAVRGDTYLAEIAVNLTASLLGRNSSIDIAVEADPLSIHKDCSVPVGLLINELTTNAIKHAFPDGRGSIRVALRRSADEVRLTVSDDGIGMASAASTKGTGFGTRYVSMFVRQLGGVLSQSSNARGTSFDIRLPLAVLAA</sequence>
<comment type="catalytic activity">
    <reaction evidence="1">
        <text>ATP + protein L-histidine = ADP + protein N-phospho-L-histidine.</text>
        <dbReference type="EC" id="2.7.13.3"/>
    </reaction>
</comment>
<keyword evidence="6" id="KW-0547">Nucleotide-binding</keyword>
<keyword evidence="5" id="KW-0808">Transferase</keyword>
<dbReference type="InterPro" id="IPR004358">
    <property type="entry name" value="Sig_transdc_His_kin-like_C"/>
</dbReference>
<evidence type="ECO:0000259" key="11">
    <source>
        <dbReference type="PROSITE" id="PS50112"/>
    </source>
</evidence>
<dbReference type="Gene3D" id="3.30.565.10">
    <property type="entry name" value="Histidine kinase-like ATPase, C-terminal domain"/>
    <property type="match status" value="1"/>
</dbReference>
<evidence type="ECO:0000259" key="10">
    <source>
        <dbReference type="PROSITE" id="PS50109"/>
    </source>
</evidence>
<feature type="region of interest" description="Disordered" evidence="9">
    <location>
        <begin position="59"/>
        <end position="120"/>
    </location>
</feature>
<dbReference type="InterPro" id="IPR005467">
    <property type="entry name" value="His_kinase_dom"/>
</dbReference>
<evidence type="ECO:0000256" key="8">
    <source>
        <dbReference type="ARBA" id="ARBA00022840"/>
    </source>
</evidence>
<keyword evidence="7" id="KW-0418">Kinase</keyword>
<dbReference type="GO" id="GO:0004673">
    <property type="term" value="F:protein histidine kinase activity"/>
    <property type="evidence" value="ECO:0007669"/>
    <property type="project" value="UniProtKB-EC"/>
</dbReference>
<dbReference type="InterPro" id="IPR035965">
    <property type="entry name" value="PAS-like_dom_sf"/>
</dbReference>
<reference evidence="12 13" key="1">
    <citation type="submission" date="2019-09" db="EMBL/GenBank/DDBJ databases">
        <title>Salinarimonas rosea gen. nov., sp. nov., a new member of the a-2 subgroup of the Proteobacteria.</title>
        <authorList>
            <person name="Liu J."/>
        </authorList>
    </citation>
    <scope>NUCLEOTIDE SEQUENCE [LARGE SCALE GENOMIC DNA]</scope>
    <source>
        <strain evidence="12 13">BN140002</strain>
    </source>
</reference>
<dbReference type="SUPFAM" id="SSF55874">
    <property type="entry name" value="ATPase domain of HSP90 chaperone/DNA topoisomerase II/histidine kinase"/>
    <property type="match status" value="1"/>
</dbReference>
<dbReference type="CDD" id="cd00130">
    <property type="entry name" value="PAS"/>
    <property type="match status" value="1"/>
</dbReference>
<proteinExistence type="predicted"/>
<evidence type="ECO:0000256" key="4">
    <source>
        <dbReference type="ARBA" id="ARBA00022553"/>
    </source>
</evidence>
<dbReference type="PROSITE" id="PS50112">
    <property type="entry name" value="PAS"/>
    <property type="match status" value="1"/>
</dbReference>
<comment type="caution">
    <text evidence="12">The sequence shown here is derived from an EMBL/GenBank/DDBJ whole genome shotgun (WGS) entry which is preliminary data.</text>
</comment>
<evidence type="ECO:0000313" key="12">
    <source>
        <dbReference type="EMBL" id="KAA2244250.1"/>
    </source>
</evidence>
<evidence type="ECO:0000256" key="6">
    <source>
        <dbReference type="ARBA" id="ARBA00022741"/>
    </source>
</evidence>
<accession>A0A5B2W0K7</accession>
<gene>
    <name evidence="12" type="ORF">F0L46_00975</name>
</gene>
<dbReference type="AlphaFoldDB" id="A0A5B2W0K7"/>
<keyword evidence="4" id="KW-0597">Phosphoprotein</keyword>
<evidence type="ECO:0000256" key="1">
    <source>
        <dbReference type="ARBA" id="ARBA00000085"/>
    </source>
</evidence>
<dbReference type="Pfam" id="PF08448">
    <property type="entry name" value="PAS_4"/>
    <property type="match status" value="1"/>
</dbReference>
<dbReference type="InterPro" id="IPR036890">
    <property type="entry name" value="HATPase_C_sf"/>
</dbReference>
<dbReference type="Proteomes" id="UP000323142">
    <property type="component" value="Unassembled WGS sequence"/>
</dbReference>
<dbReference type="PANTHER" id="PTHR41523:SF8">
    <property type="entry name" value="ETHYLENE RESPONSE SENSOR PROTEIN"/>
    <property type="match status" value="1"/>
</dbReference>
<keyword evidence="8" id="KW-0067">ATP-binding</keyword>
<dbReference type="PRINTS" id="PR00344">
    <property type="entry name" value="BCTRLSENSOR"/>
</dbReference>
<name>A0A5B2W0K7_9HYPH</name>
<dbReference type="EMBL" id="VUOA01000003">
    <property type="protein sequence ID" value="KAA2244250.1"/>
    <property type="molecule type" value="Genomic_DNA"/>
</dbReference>
<organism evidence="12 13">
    <name type="scientific">Salinarimonas soli</name>
    <dbReference type="NCBI Taxonomy" id="1638099"/>
    <lineage>
        <taxon>Bacteria</taxon>
        <taxon>Pseudomonadati</taxon>
        <taxon>Pseudomonadota</taxon>
        <taxon>Alphaproteobacteria</taxon>
        <taxon>Hyphomicrobiales</taxon>
        <taxon>Salinarimonadaceae</taxon>
        <taxon>Salinarimonas</taxon>
    </lineage>
</organism>
<keyword evidence="13" id="KW-1185">Reference proteome</keyword>
<dbReference type="GO" id="GO:0005524">
    <property type="term" value="F:ATP binding"/>
    <property type="evidence" value="ECO:0007669"/>
    <property type="project" value="UniProtKB-KW"/>
</dbReference>
<protein>
    <recommendedName>
        <fullName evidence="3">Blue-light-activated histidine kinase</fullName>
        <ecNumber evidence="2">2.7.13.3</ecNumber>
    </recommendedName>
</protein>
<dbReference type="PANTHER" id="PTHR41523">
    <property type="entry name" value="TWO-COMPONENT SYSTEM SENSOR PROTEIN"/>
    <property type="match status" value="1"/>
</dbReference>
<dbReference type="InterPro" id="IPR000014">
    <property type="entry name" value="PAS"/>
</dbReference>
<evidence type="ECO:0000256" key="3">
    <source>
        <dbReference type="ARBA" id="ARBA00021740"/>
    </source>
</evidence>
<dbReference type="InterPro" id="IPR003594">
    <property type="entry name" value="HATPase_dom"/>
</dbReference>
<feature type="domain" description="Histidine kinase" evidence="10">
    <location>
        <begin position="266"/>
        <end position="457"/>
    </location>
</feature>
<evidence type="ECO:0000256" key="5">
    <source>
        <dbReference type="ARBA" id="ARBA00022679"/>
    </source>
</evidence>
<evidence type="ECO:0000256" key="2">
    <source>
        <dbReference type="ARBA" id="ARBA00012438"/>
    </source>
</evidence>
<dbReference type="InterPro" id="IPR011102">
    <property type="entry name" value="Sig_transdc_His_kinase_HWE"/>
</dbReference>